<dbReference type="PANTHER" id="PTHR21310">
    <property type="entry name" value="AMINOGLYCOSIDE PHOSPHOTRANSFERASE-RELATED-RELATED"/>
    <property type="match status" value="1"/>
</dbReference>
<dbReference type="Pfam" id="PF01636">
    <property type="entry name" value="APH"/>
    <property type="match status" value="1"/>
</dbReference>
<dbReference type="Gene3D" id="3.90.1200.10">
    <property type="match status" value="1"/>
</dbReference>
<proteinExistence type="predicted"/>
<evidence type="ECO:0000313" key="3">
    <source>
        <dbReference type="Proteomes" id="UP001271007"/>
    </source>
</evidence>
<dbReference type="EMBL" id="JAWDJX010000029">
    <property type="protein sequence ID" value="KAK3050939.1"/>
    <property type="molecule type" value="Genomic_DNA"/>
</dbReference>
<feature type="domain" description="Aminoglycoside phosphotransferase" evidence="1">
    <location>
        <begin position="81"/>
        <end position="285"/>
    </location>
</feature>
<protein>
    <recommendedName>
        <fullName evidence="1">Aminoglycoside phosphotransferase domain-containing protein</fullName>
    </recommendedName>
</protein>
<dbReference type="SUPFAM" id="SSF56112">
    <property type="entry name" value="Protein kinase-like (PK-like)"/>
    <property type="match status" value="1"/>
</dbReference>
<name>A0AAJ0GAU0_9PEZI</name>
<organism evidence="2 3">
    <name type="scientific">Extremus antarcticus</name>
    <dbReference type="NCBI Taxonomy" id="702011"/>
    <lineage>
        <taxon>Eukaryota</taxon>
        <taxon>Fungi</taxon>
        <taxon>Dikarya</taxon>
        <taxon>Ascomycota</taxon>
        <taxon>Pezizomycotina</taxon>
        <taxon>Dothideomycetes</taxon>
        <taxon>Dothideomycetidae</taxon>
        <taxon>Mycosphaerellales</taxon>
        <taxon>Extremaceae</taxon>
        <taxon>Extremus</taxon>
    </lineage>
</organism>
<evidence type="ECO:0000259" key="1">
    <source>
        <dbReference type="Pfam" id="PF01636"/>
    </source>
</evidence>
<evidence type="ECO:0000313" key="2">
    <source>
        <dbReference type="EMBL" id="KAK3050939.1"/>
    </source>
</evidence>
<reference evidence="2" key="1">
    <citation type="submission" date="2023-04" db="EMBL/GenBank/DDBJ databases">
        <title>Black Yeasts Isolated from many extreme environments.</title>
        <authorList>
            <person name="Coleine C."/>
            <person name="Stajich J.E."/>
            <person name="Selbmann L."/>
        </authorList>
    </citation>
    <scope>NUCLEOTIDE SEQUENCE</scope>
    <source>
        <strain evidence="2">CCFEE 5312</strain>
    </source>
</reference>
<gene>
    <name evidence="2" type="ORF">LTR09_008017</name>
</gene>
<dbReference type="PANTHER" id="PTHR21310:SF15">
    <property type="entry name" value="AMINOGLYCOSIDE PHOSPHOTRANSFERASE DOMAIN-CONTAINING PROTEIN"/>
    <property type="match status" value="1"/>
</dbReference>
<dbReference type="Proteomes" id="UP001271007">
    <property type="component" value="Unassembled WGS sequence"/>
</dbReference>
<dbReference type="InterPro" id="IPR002575">
    <property type="entry name" value="Aminoglycoside_PTrfase"/>
</dbReference>
<dbReference type="InterPro" id="IPR051678">
    <property type="entry name" value="AGP_Transferase"/>
</dbReference>
<comment type="caution">
    <text evidence="2">The sequence shown here is derived from an EMBL/GenBank/DDBJ whole genome shotgun (WGS) entry which is preliminary data.</text>
</comment>
<dbReference type="InterPro" id="IPR011009">
    <property type="entry name" value="Kinase-like_dom_sf"/>
</dbReference>
<keyword evidence="3" id="KW-1185">Reference proteome</keyword>
<accession>A0AAJ0GAU0</accession>
<dbReference type="AlphaFoldDB" id="A0AAJ0GAU0"/>
<sequence>MADLKDSVLRSEDGSDISEASTIPPLQLDLIELRRQVSAALHVNCTDAKKLCNGTYHEIFILDLEHQHSPTDGENFPSSCIARCPRSAEPIEHTQSVIATMNYVKTHSDLPVPRILFSDLSENNPVGAPYVLMEQLPGKPLGKLWFHLSTEHKKGVIRQIARVVSKLATLKFDQVGALQPNGIGPLYPMYWNGKSRGPFSTAAEYLSSFTDETQVDNSELKDLYRQTSDIIKAASSSALLQPPFRLIHADFDAQNLLFIQSDGAQEPKLSGILDWDHAHTGPLYYLFDYPIFIQDVDYYPELYDENKTMRQEFVGALQKHSLDGGHSKEEARRCLQEKTYLLNGFYDLFVSSERSIEDQISCAGTYLDRLVDGTGMAYNGRCDYEPDEFENDE</sequence>